<accession>A0A3T1DC37</accession>
<feature type="compositionally biased region" description="Basic and acidic residues" evidence="1">
    <location>
        <begin position="32"/>
        <end position="61"/>
    </location>
</feature>
<keyword evidence="3" id="KW-1185">Reference proteome</keyword>
<name>A0A3T1DC37_9BACL</name>
<organism evidence="2 3">
    <name type="scientific">Cohnella abietis</name>
    <dbReference type="NCBI Taxonomy" id="2507935"/>
    <lineage>
        <taxon>Bacteria</taxon>
        <taxon>Bacillati</taxon>
        <taxon>Bacillota</taxon>
        <taxon>Bacilli</taxon>
        <taxon>Bacillales</taxon>
        <taxon>Paenibacillaceae</taxon>
        <taxon>Cohnella</taxon>
    </lineage>
</organism>
<feature type="region of interest" description="Disordered" evidence="1">
    <location>
        <begin position="22"/>
        <end position="61"/>
    </location>
</feature>
<reference evidence="2 3" key="1">
    <citation type="submission" date="2019-01" db="EMBL/GenBank/DDBJ databases">
        <title>Complete genome sequence of Cohnella hallensis HS21 isolated from Korean fir (Abies koreana) rhizospheric soil.</title>
        <authorList>
            <person name="Jiang L."/>
            <person name="Kang S.W."/>
            <person name="Kim S."/>
            <person name="Jung J."/>
            <person name="Kim C.Y."/>
            <person name="Kim D.H."/>
            <person name="Kim S.W."/>
            <person name="Lee J."/>
        </authorList>
    </citation>
    <scope>NUCLEOTIDE SEQUENCE [LARGE SCALE GENOMIC DNA]</scope>
    <source>
        <strain evidence="2 3">HS21</strain>
    </source>
</reference>
<gene>
    <name evidence="2" type="ORF">KCTCHS21_50030</name>
</gene>
<evidence type="ECO:0000313" key="2">
    <source>
        <dbReference type="EMBL" id="BBI35604.1"/>
    </source>
</evidence>
<dbReference type="KEGG" id="cohn:KCTCHS21_50030"/>
<sequence>MLSGQVNFVFLAQLCRADSFADQAEQRGQQGQRDEYVDKDGRSRDERHRGEKSDANDEHAA</sequence>
<dbReference type="EMBL" id="AP019400">
    <property type="protein sequence ID" value="BBI35604.1"/>
    <property type="molecule type" value="Genomic_DNA"/>
</dbReference>
<dbReference type="AlphaFoldDB" id="A0A3T1DC37"/>
<evidence type="ECO:0000313" key="3">
    <source>
        <dbReference type="Proteomes" id="UP000289856"/>
    </source>
</evidence>
<evidence type="ECO:0000256" key="1">
    <source>
        <dbReference type="SAM" id="MobiDB-lite"/>
    </source>
</evidence>
<dbReference type="Proteomes" id="UP000289856">
    <property type="component" value="Chromosome"/>
</dbReference>
<protein>
    <submittedName>
        <fullName evidence="2">Uncharacterized protein</fullName>
    </submittedName>
</protein>
<proteinExistence type="predicted"/>